<feature type="compositionally biased region" description="Low complexity" evidence="1">
    <location>
        <begin position="211"/>
        <end position="225"/>
    </location>
</feature>
<comment type="caution">
    <text evidence="2">The sequence shown here is derived from an EMBL/GenBank/DDBJ whole genome shotgun (WGS) entry which is preliminary data.</text>
</comment>
<feature type="region of interest" description="Disordered" evidence="1">
    <location>
        <begin position="1"/>
        <end position="34"/>
    </location>
</feature>
<dbReference type="EMBL" id="CM029050">
    <property type="protein sequence ID" value="KAG2569778.1"/>
    <property type="molecule type" value="Genomic_DNA"/>
</dbReference>
<dbReference type="AlphaFoldDB" id="A0A8T0Q974"/>
<feature type="compositionally biased region" description="Basic residues" evidence="1">
    <location>
        <begin position="262"/>
        <end position="273"/>
    </location>
</feature>
<feature type="region of interest" description="Disordered" evidence="1">
    <location>
        <begin position="211"/>
        <end position="308"/>
    </location>
</feature>
<gene>
    <name evidence="2" type="ORF">PVAP13_7NG440275</name>
</gene>
<evidence type="ECO:0000313" key="2">
    <source>
        <dbReference type="EMBL" id="KAG2569778.1"/>
    </source>
</evidence>
<proteinExistence type="predicted"/>
<evidence type="ECO:0000256" key="1">
    <source>
        <dbReference type="SAM" id="MobiDB-lite"/>
    </source>
</evidence>
<accession>A0A8T0Q974</accession>
<sequence>MHRVVSLTSGPHEKLSPFILHQPSRSRSGREGRAPCARGLLPAAAGRPAACLCTASLRASPPPYRRRAPLHCGSSSLRTRPASPRLPSIRLPAARVRPPPLSAPLLRAPRLRRIPAALAPAARVLARRARVPDACACCARLPEGPAAWCRGSRPRAYARRPPLPRRPPEAPRRRPSTSCEASWLPAARGPQAPSLPRAGACRPRLVRAATAAASPPATAPSSLLTGHRSAARAFPPPPGRAVVRGLSSLRARPPAGLPQPGARRHSAPGRRPLRLSPGRSPPRSARGAASPGRLLLPPAASSLRLPDC</sequence>
<feature type="compositionally biased region" description="Low complexity" evidence="1">
    <location>
        <begin position="274"/>
        <end position="308"/>
    </location>
</feature>
<dbReference type="Proteomes" id="UP000823388">
    <property type="component" value="Chromosome 7N"/>
</dbReference>
<feature type="region of interest" description="Disordered" evidence="1">
    <location>
        <begin position="155"/>
        <end position="198"/>
    </location>
</feature>
<keyword evidence="3" id="KW-1185">Reference proteome</keyword>
<organism evidence="2 3">
    <name type="scientific">Panicum virgatum</name>
    <name type="common">Blackwell switchgrass</name>
    <dbReference type="NCBI Taxonomy" id="38727"/>
    <lineage>
        <taxon>Eukaryota</taxon>
        <taxon>Viridiplantae</taxon>
        <taxon>Streptophyta</taxon>
        <taxon>Embryophyta</taxon>
        <taxon>Tracheophyta</taxon>
        <taxon>Spermatophyta</taxon>
        <taxon>Magnoliopsida</taxon>
        <taxon>Liliopsida</taxon>
        <taxon>Poales</taxon>
        <taxon>Poaceae</taxon>
        <taxon>PACMAD clade</taxon>
        <taxon>Panicoideae</taxon>
        <taxon>Panicodae</taxon>
        <taxon>Paniceae</taxon>
        <taxon>Panicinae</taxon>
        <taxon>Panicum</taxon>
        <taxon>Panicum sect. Hiantes</taxon>
    </lineage>
</organism>
<name>A0A8T0Q974_PANVG</name>
<reference evidence="2" key="1">
    <citation type="submission" date="2020-05" db="EMBL/GenBank/DDBJ databases">
        <title>WGS assembly of Panicum virgatum.</title>
        <authorList>
            <person name="Lovell J.T."/>
            <person name="Jenkins J."/>
            <person name="Shu S."/>
            <person name="Juenger T.E."/>
            <person name="Schmutz J."/>
        </authorList>
    </citation>
    <scope>NUCLEOTIDE SEQUENCE</scope>
    <source>
        <strain evidence="2">AP13</strain>
    </source>
</reference>
<evidence type="ECO:0000313" key="3">
    <source>
        <dbReference type="Proteomes" id="UP000823388"/>
    </source>
</evidence>
<protein>
    <submittedName>
        <fullName evidence="2">Uncharacterized protein</fullName>
    </submittedName>
</protein>